<dbReference type="SUPFAM" id="SSF46894">
    <property type="entry name" value="C-terminal effector domain of the bipartite response regulators"/>
    <property type="match status" value="1"/>
</dbReference>
<dbReference type="HOGENOM" id="CLU_072509_2_1_9"/>
<dbReference type="AlphaFoldDB" id="A0A0E2H2W8"/>
<feature type="domain" description="Sporulation initiation factor Spo0A C-terminal" evidence="1">
    <location>
        <begin position="8"/>
        <end position="106"/>
    </location>
</feature>
<dbReference type="GO" id="GO:0003677">
    <property type="term" value="F:DNA binding"/>
    <property type="evidence" value="ECO:0007669"/>
    <property type="project" value="InterPro"/>
</dbReference>
<dbReference type="EMBL" id="AGYR01000076">
    <property type="protein sequence ID" value="ENZ06532.1"/>
    <property type="molecule type" value="Genomic_DNA"/>
</dbReference>
<dbReference type="InterPro" id="IPR016032">
    <property type="entry name" value="Sig_transdc_resp-reg_C-effctor"/>
</dbReference>
<dbReference type="RefSeq" id="WP_002594855.1">
    <property type="nucleotide sequence ID" value="NZ_KB850997.1"/>
</dbReference>
<dbReference type="GO" id="GO:0003700">
    <property type="term" value="F:DNA-binding transcription factor activity"/>
    <property type="evidence" value="ECO:0007669"/>
    <property type="project" value="InterPro"/>
</dbReference>
<dbReference type="InterPro" id="IPR014879">
    <property type="entry name" value="Spo0A_C"/>
</dbReference>
<dbReference type="GO" id="GO:0005509">
    <property type="term" value="F:calcium ion binding"/>
    <property type="evidence" value="ECO:0007669"/>
    <property type="project" value="InterPro"/>
</dbReference>
<dbReference type="InterPro" id="IPR036388">
    <property type="entry name" value="WH-like_DNA-bd_sf"/>
</dbReference>
<dbReference type="Pfam" id="PF08769">
    <property type="entry name" value="Spo0A_C"/>
    <property type="match status" value="1"/>
</dbReference>
<proteinExistence type="predicted"/>
<protein>
    <recommendedName>
        <fullName evidence="1">Sporulation initiation factor Spo0A C-terminal domain-containing protein</fullName>
    </recommendedName>
</protein>
<dbReference type="GO" id="GO:0005737">
    <property type="term" value="C:cytoplasm"/>
    <property type="evidence" value="ECO:0007669"/>
    <property type="project" value="InterPro"/>
</dbReference>
<reference evidence="2 3" key="1">
    <citation type="submission" date="2013-01" db="EMBL/GenBank/DDBJ databases">
        <title>The Genome Sequence of Clostridium clostridioforme 90A8.</title>
        <authorList>
            <consortium name="The Broad Institute Genome Sequencing Platform"/>
            <person name="Earl A."/>
            <person name="Ward D."/>
            <person name="Feldgarden M."/>
            <person name="Gevers D."/>
            <person name="Courvalin P."/>
            <person name="Lambert T."/>
            <person name="Walker B."/>
            <person name="Young S.K."/>
            <person name="Zeng Q."/>
            <person name="Gargeya S."/>
            <person name="Fitzgerald M."/>
            <person name="Haas B."/>
            <person name="Abouelleil A."/>
            <person name="Alvarado L."/>
            <person name="Arachchi H.M."/>
            <person name="Berlin A.M."/>
            <person name="Chapman S.B."/>
            <person name="Dewar J."/>
            <person name="Goldberg J."/>
            <person name="Griggs A."/>
            <person name="Gujja S."/>
            <person name="Hansen M."/>
            <person name="Howarth C."/>
            <person name="Imamovic A."/>
            <person name="Larimer J."/>
            <person name="McCowan C."/>
            <person name="Murphy C."/>
            <person name="Neiman D."/>
            <person name="Pearson M."/>
            <person name="Priest M."/>
            <person name="Roberts A."/>
            <person name="Saif S."/>
            <person name="Shea T."/>
            <person name="Sisk P."/>
            <person name="Sykes S."/>
            <person name="Wortman J."/>
            <person name="Nusbaum C."/>
            <person name="Birren B."/>
        </authorList>
    </citation>
    <scope>NUCLEOTIDE SEQUENCE [LARGE SCALE GENOMIC DNA]</scope>
    <source>
        <strain evidence="2 3">90A8</strain>
    </source>
</reference>
<gene>
    <name evidence="2" type="ORF">HMPREF1090_05510</name>
</gene>
<comment type="caution">
    <text evidence="2">The sequence shown here is derived from an EMBL/GenBank/DDBJ whole genome shotgun (WGS) entry which is preliminary data.</text>
</comment>
<evidence type="ECO:0000259" key="1">
    <source>
        <dbReference type="Pfam" id="PF08769"/>
    </source>
</evidence>
<accession>A0A0E2H2W8</accession>
<organism evidence="2 3">
    <name type="scientific">[Clostridium] clostridioforme 90A8</name>
    <dbReference type="NCBI Taxonomy" id="999408"/>
    <lineage>
        <taxon>Bacteria</taxon>
        <taxon>Bacillati</taxon>
        <taxon>Bacillota</taxon>
        <taxon>Clostridia</taxon>
        <taxon>Lachnospirales</taxon>
        <taxon>Lachnospiraceae</taxon>
        <taxon>Enterocloster</taxon>
    </lineage>
</organism>
<name>A0A0E2H2W8_9FIRM</name>
<evidence type="ECO:0000313" key="3">
    <source>
        <dbReference type="Proteomes" id="UP000013085"/>
    </source>
</evidence>
<dbReference type="PATRIC" id="fig|999408.3.peg.5917"/>
<sequence length="113" mass="13264">MKYERETCNLLRRPEVNNSYVGFRYTVYGVIRAIANPELLIYISKGLYVEISAEYHTSIGCVERNIRTIISTIWLHGDRQLLDQVFGFELEQKPRNGAFIDALSHYVVEHYYD</sequence>
<evidence type="ECO:0000313" key="2">
    <source>
        <dbReference type="EMBL" id="ENZ06532.1"/>
    </source>
</evidence>
<dbReference type="Gene3D" id="1.10.10.10">
    <property type="entry name" value="Winged helix-like DNA-binding domain superfamily/Winged helix DNA-binding domain"/>
    <property type="match status" value="1"/>
</dbReference>
<dbReference type="Proteomes" id="UP000013085">
    <property type="component" value="Unassembled WGS sequence"/>
</dbReference>
<dbReference type="GO" id="GO:0042173">
    <property type="term" value="P:regulation of sporulation resulting in formation of a cellular spore"/>
    <property type="evidence" value="ECO:0007669"/>
    <property type="project" value="InterPro"/>
</dbReference>